<protein>
    <submittedName>
        <fullName evidence="4">Tyrosine-type recombinase/integrase</fullName>
    </submittedName>
</protein>
<evidence type="ECO:0000256" key="1">
    <source>
        <dbReference type="ARBA" id="ARBA00023172"/>
    </source>
</evidence>
<sequence>MARWSAGDHSALDSQLWSHLQSVDWKRMRSALSPSSGSQITISTVIKNLAELGGRGVLSDFPLSIHSTEVETVSIEPSIETTRRGQSPPSKLKQKKGKVTEPYSEPFVTEIVGRALWLQDNLGSAIVACWAELRAHAAQSKRSTSHPKTIEERRAIIANFPWRDPTGKRVTQLPWTMTWAREKRTTAAWPPRDAISINIMVGVIQAMNYCVHSFCTGGRSSESLDGTDGSLDPHGTGRYVANTFKLAEGERGQERDWPLHPRALKALQLQQEIARVIRPEGEAHLWVLLQDGAEPAGSPLRNVNEPVVQAVSQLGLSHLTGSSRPHSHRWRHTVARLIALCVAAAPQVLMDLFGHKDLEMTLQYMLSDPAIAQDVKKVAAEIAYAVAGEALADVELGAAAGPAAVSLRVGLADFKMRRGEHALGTDSMSEAIRILTFNGRLWELVRPGVLCTKGLGQFGPCTQGRGSPDAGACRTDCDHRLEMARAKADCAGVLARLLDEHAAASEEGADLLVANIEGQILANLYRWEDVRERILASSHSASMIWSSRKAA</sequence>
<dbReference type="RefSeq" id="WP_192565716.1">
    <property type="nucleotide sequence ID" value="NZ_JACZEP010000001.1"/>
</dbReference>
<proteinExistence type="predicted"/>
<dbReference type="Proteomes" id="UP000598227">
    <property type="component" value="Unassembled WGS sequence"/>
</dbReference>
<dbReference type="SUPFAM" id="SSF56349">
    <property type="entry name" value="DNA breaking-rejoining enzymes"/>
    <property type="match status" value="1"/>
</dbReference>
<accession>A0ABR9GJ29</accession>
<feature type="region of interest" description="Disordered" evidence="2">
    <location>
        <begin position="76"/>
        <end position="99"/>
    </location>
</feature>
<evidence type="ECO:0000313" key="5">
    <source>
        <dbReference type="Proteomes" id="UP000598227"/>
    </source>
</evidence>
<reference evidence="4 5" key="1">
    <citation type="submission" date="2020-09" db="EMBL/GenBank/DDBJ databases">
        <title>Draft Genome Sequence of Aminobacter carboxidus type strain DSM 1086, a soil Gram-negative carboxydobacterium.</title>
        <authorList>
            <person name="Turrini P."/>
            <person name="Tescari M."/>
            <person name="Artuso I."/>
            <person name="Lugli G.A."/>
            <person name="Frangipani E."/>
            <person name="Ventura M."/>
            <person name="Visca P."/>
        </authorList>
    </citation>
    <scope>NUCLEOTIDE SEQUENCE [LARGE SCALE GENOMIC DNA]</scope>
    <source>
        <strain evidence="4 5">DSM 1086</strain>
    </source>
</reference>
<organism evidence="4 5">
    <name type="scientific">Aminobacter carboxidus</name>
    <dbReference type="NCBI Taxonomy" id="376165"/>
    <lineage>
        <taxon>Bacteria</taxon>
        <taxon>Pseudomonadati</taxon>
        <taxon>Pseudomonadota</taxon>
        <taxon>Alphaproteobacteria</taxon>
        <taxon>Hyphomicrobiales</taxon>
        <taxon>Phyllobacteriaceae</taxon>
        <taxon>Aminobacter</taxon>
    </lineage>
</organism>
<dbReference type="InterPro" id="IPR002104">
    <property type="entry name" value="Integrase_catalytic"/>
</dbReference>
<dbReference type="Pfam" id="PF00589">
    <property type="entry name" value="Phage_integrase"/>
    <property type="match status" value="1"/>
</dbReference>
<dbReference type="InterPro" id="IPR011010">
    <property type="entry name" value="DNA_brk_join_enz"/>
</dbReference>
<name>A0ABR9GJ29_9HYPH</name>
<evidence type="ECO:0000313" key="4">
    <source>
        <dbReference type="EMBL" id="MBE1203684.1"/>
    </source>
</evidence>
<evidence type="ECO:0000259" key="3">
    <source>
        <dbReference type="Pfam" id="PF00589"/>
    </source>
</evidence>
<comment type="caution">
    <text evidence="4">The sequence shown here is derived from an EMBL/GenBank/DDBJ whole genome shotgun (WGS) entry which is preliminary data.</text>
</comment>
<dbReference type="EMBL" id="JACZEP010000001">
    <property type="protein sequence ID" value="MBE1203684.1"/>
    <property type="molecule type" value="Genomic_DNA"/>
</dbReference>
<dbReference type="Gene3D" id="1.10.443.10">
    <property type="entry name" value="Intergrase catalytic core"/>
    <property type="match status" value="1"/>
</dbReference>
<evidence type="ECO:0000256" key="2">
    <source>
        <dbReference type="SAM" id="MobiDB-lite"/>
    </source>
</evidence>
<dbReference type="InterPro" id="IPR013762">
    <property type="entry name" value="Integrase-like_cat_sf"/>
</dbReference>
<keyword evidence="5" id="KW-1185">Reference proteome</keyword>
<feature type="domain" description="Tyr recombinase" evidence="3">
    <location>
        <begin position="242"/>
        <end position="367"/>
    </location>
</feature>
<keyword evidence="1" id="KW-0233">DNA recombination</keyword>
<gene>
    <name evidence="4" type="ORF">IHE39_05195</name>
</gene>